<accession>A0A1I2GVX8</accession>
<evidence type="ECO:0000313" key="3">
    <source>
        <dbReference type="Proteomes" id="UP000199645"/>
    </source>
</evidence>
<organism evidence="2 3">
    <name type="scientific">Actinoplanes philippinensis</name>
    <dbReference type="NCBI Taxonomy" id="35752"/>
    <lineage>
        <taxon>Bacteria</taxon>
        <taxon>Bacillati</taxon>
        <taxon>Actinomycetota</taxon>
        <taxon>Actinomycetes</taxon>
        <taxon>Micromonosporales</taxon>
        <taxon>Micromonosporaceae</taxon>
        <taxon>Actinoplanes</taxon>
    </lineage>
</organism>
<dbReference type="InterPro" id="IPR019257">
    <property type="entry name" value="MeTrfase_dom"/>
</dbReference>
<gene>
    <name evidence="2" type="ORF">SAMN05421541_107167</name>
</gene>
<dbReference type="STRING" id="35752.SAMN05421541_107167"/>
<dbReference type="OrthoDB" id="3293438at2"/>
<dbReference type="InterPro" id="IPR029063">
    <property type="entry name" value="SAM-dependent_MTases_sf"/>
</dbReference>
<evidence type="ECO:0000313" key="2">
    <source>
        <dbReference type="EMBL" id="SFF20776.1"/>
    </source>
</evidence>
<dbReference type="EMBL" id="FONV01000007">
    <property type="protein sequence ID" value="SFF20776.1"/>
    <property type="molecule type" value="Genomic_DNA"/>
</dbReference>
<evidence type="ECO:0000259" key="1">
    <source>
        <dbReference type="Pfam" id="PF10017"/>
    </source>
</evidence>
<dbReference type="AlphaFoldDB" id="A0A1I2GVX8"/>
<dbReference type="Gene3D" id="3.40.50.150">
    <property type="entry name" value="Vaccinia Virus protein VP39"/>
    <property type="match status" value="1"/>
</dbReference>
<dbReference type="SUPFAM" id="SSF53335">
    <property type="entry name" value="S-adenosyl-L-methionine-dependent methyltransferases"/>
    <property type="match status" value="1"/>
</dbReference>
<dbReference type="RefSeq" id="WP_143133836.1">
    <property type="nucleotide sequence ID" value="NZ_BOMT01000043.1"/>
</dbReference>
<keyword evidence="3" id="KW-1185">Reference proteome</keyword>
<dbReference type="Proteomes" id="UP000199645">
    <property type="component" value="Unassembled WGS sequence"/>
</dbReference>
<dbReference type="Pfam" id="PF10017">
    <property type="entry name" value="Methyltransf_33"/>
    <property type="match status" value="1"/>
</dbReference>
<dbReference type="GO" id="GO:0032259">
    <property type="term" value="P:methylation"/>
    <property type="evidence" value="ECO:0007669"/>
    <property type="project" value="UniProtKB-KW"/>
</dbReference>
<protein>
    <submittedName>
        <fullName evidence="2">Uncharacterized conserved protein, contains predicted SAM-dependent methyltransferase domain</fullName>
    </submittedName>
</protein>
<proteinExistence type="predicted"/>
<keyword evidence="2" id="KW-0489">Methyltransferase</keyword>
<sequence length="304" mass="34109">MPKPHFENPKHEAEFLRHLERRRTPLKFAFAGSATATHLQLAESEGYQSVVLSVEDEFAALTRLAADLIPPATIVEAGPGDGRHTITLLQRYMQQWAVENYLGLDFSEQLLQHFGSKFRTHFPGISMASAIWDFETGPTSRVEEWRRDDRVLALMVGHTVGNPEAPGIVLKNLRHSLRRKDFLLLSVVLTPSAEETVDSILQPYRTRVFENAALEPLRASGLPDDGAYFEVTWDGSAVIGKAILERPATMLGLDLEAGTEIECFRSYRFRETDVQDLLRSSGWSPLIISARRTSEHTAIIAEAR</sequence>
<dbReference type="GO" id="GO:0008168">
    <property type="term" value="F:methyltransferase activity"/>
    <property type="evidence" value="ECO:0007669"/>
    <property type="project" value="UniProtKB-KW"/>
</dbReference>
<name>A0A1I2GVX8_9ACTN</name>
<keyword evidence="2" id="KW-0808">Transferase</keyword>
<reference evidence="2 3" key="1">
    <citation type="submission" date="2016-10" db="EMBL/GenBank/DDBJ databases">
        <authorList>
            <person name="de Groot N.N."/>
        </authorList>
    </citation>
    <scope>NUCLEOTIDE SEQUENCE [LARGE SCALE GENOMIC DNA]</scope>
    <source>
        <strain evidence="2 3">DSM 43019</strain>
    </source>
</reference>
<feature type="domain" description="Histidine-specific methyltransferase SAM-dependent" evidence="1">
    <location>
        <begin position="57"/>
        <end position="189"/>
    </location>
</feature>